<dbReference type="AlphaFoldDB" id="A0A702PB43"/>
<gene>
    <name evidence="1" type="ORF">G0D74_21185</name>
</gene>
<comment type="caution">
    <text evidence="1">The sequence shown here is derived from an EMBL/GenBank/DDBJ whole genome shotgun (WGS) entry which is preliminary data.</text>
</comment>
<dbReference type="Pfam" id="PF15284">
    <property type="entry name" value="PAGK"/>
    <property type="match status" value="1"/>
</dbReference>
<proteinExistence type="predicted"/>
<organism evidence="1">
    <name type="scientific">Salmonella enterica subsp. salamae</name>
    <dbReference type="NCBI Taxonomy" id="59202"/>
    <lineage>
        <taxon>Bacteria</taxon>
        <taxon>Pseudomonadati</taxon>
        <taxon>Pseudomonadota</taxon>
        <taxon>Gammaproteobacteria</taxon>
        <taxon>Enterobacterales</taxon>
        <taxon>Enterobacteriaceae</taxon>
        <taxon>Salmonella</taxon>
    </lineage>
</organism>
<dbReference type="EMBL" id="DAAMJT010000046">
    <property type="protein sequence ID" value="HAC6954180.1"/>
    <property type="molecule type" value="Genomic_DNA"/>
</dbReference>
<protein>
    <submittedName>
        <fullName evidence="1">Phage virulence factor</fullName>
    </submittedName>
</protein>
<sequence>ILPPSLYSALTIAADSQYHKKEEKINTMSRRWCTLWPAAIPVPEDWFKICGVH</sequence>
<dbReference type="InterPro" id="IPR029335">
    <property type="entry name" value="PAGK"/>
</dbReference>
<reference evidence="1" key="1">
    <citation type="journal article" date="2018" name="Genome Biol.">
        <title>SKESA: strategic k-mer extension for scrupulous assemblies.</title>
        <authorList>
            <person name="Souvorov A."/>
            <person name="Agarwala R."/>
            <person name="Lipman D.J."/>
        </authorList>
    </citation>
    <scope>NUCLEOTIDE SEQUENCE</scope>
    <source>
        <strain evidence="1">12-2127</strain>
    </source>
</reference>
<name>A0A702PB43_SALER</name>
<feature type="non-terminal residue" evidence="1">
    <location>
        <position position="1"/>
    </location>
</feature>
<evidence type="ECO:0000313" key="1">
    <source>
        <dbReference type="EMBL" id="HAC6954180.1"/>
    </source>
</evidence>
<accession>A0A702PB43</accession>
<reference evidence="1" key="2">
    <citation type="submission" date="2018-07" db="EMBL/GenBank/DDBJ databases">
        <authorList>
            <consortium name="NCBI Pathogen Detection Project"/>
        </authorList>
    </citation>
    <scope>NUCLEOTIDE SEQUENCE</scope>
    <source>
        <strain evidence="1">12-2127</strain>
    </source>
</reference>